<evidence type="ECO:0000313" key="1">
    <source>
        <dbReference type="EMBL" id="AAN81966.1"/>
    </source>
</evidence>
<dbReference type="AntiFam" id="ANF00065">
    <property type="entry name" value="Translation of REP sequence"/>
</dbReference>
<dbReference type="Proteomes" id="UP000001410">
    <property type="component" value="Chromosome"/>
</dbReference>
<dbReference type="KEGG" id="ecc:c3518"/>
<dbReference type="AlphaFoldDB" id="A0A0H2VAC3"/>
<dbReference type="STRING" id="199310.c3518"/>
<dbReference type="EMBL" id="AE014075">
    <property type="protein sequence ID" value="AAN81966.1"/>
    <property type="molecule type" value="Genomic_DNA"/>
</dbReference>
<keyword evidence="2" id="KW-1185">Reference proteome</keyword>
<organism evidence="1 2">
    <name type="scientific">Escherichia coli O6:H1 (strain CFT073 / ATCC 700928 / UPEC)</name>
    <dbReference type="NCBI Taxonomy" id="199310"/>
    <lineage>
        <taxon>Bacteria</taxon>
        <taxon>Pseudomonadati</taxon>
        <taxon>Pseudomonadota</taxon>
        <taxon>Gammaproteobacteria</taxon>
        <taxon>Enterobacterales</taxon>
        <taxon>Enterobacteriaceae</taxon>
        <taxon>Escherichia</taxon>
    </lineage>
</organism>
<accession>A0A0H2VAC3</accession>
<protein>
    <submittedName>
        <fullName evidence="1">Uncharacterized protein</fullName>
    </submittedName>
</protein>
<reference evidence="1 2" key="1">
    <citation type="journal article" date="2002" name="Proc. Natl. Acad. Sci. U.S.A.">
        <title>Extensive mosaic structure revealed by the complete genome sequence of uropathogenic Escherichia coli.</title>
        <authorList>
            <person name="Welch R.A."/>
            <person name="Burland V."/>
            <person name="Plunkett G.III."/>
            <person name="Redford P."/>
            <person name="Roesch P."/>
            <person name="Rasko D."/>
            <person name="Buckles E.L."/>
            <person name="Liou S.R."/>
            <person name="Boutin A."/>
            <person name="Hackett J."/>
            <person name="Stroud D."/>
            <person name="Mayhew G.F."/>
            <person name="Rose D.J."/>
            <person name="Zhou S."/>
            <person name="Schwartz D.C."/>
            <person name="Perna N.T."/>
            <person name="Mobley H.L."/>
            <person name="Donnenberg M.S."/>
            <person name="Blattner F.R."/>
        </authorList>
    </citation>
    <scope>NUCLEOTIDE SEQUENCE [LARGE SCALE GENOMIC DNA]</scope>
    <source>
        <strain evidence="2">CFT073 / ATCC 700928 / UPEC</strain>
    </source>
</reference>
<dbReference type="HOGENOM" id="CLU_1719480_0_0_6"/>
<gene>
    <name evidence="1" type="ordered locus">c3518</name>
</gene>
<sequence length="152" mass="15717">MRRAANAALQIVGKVRVVYAGCGVNALSVLQDFANSTYCRKYVGLISVAHQAVLSLLSVSRAAKAALFYLVEINGTVLPGIMVSGSLPSQRSAVVRATSPGFSRRASPRRRIASASAALFKRIVSASAAPLTRIVSASALAAASLLSASAWA</sequence>
<dbReference type="eggNOG" id="ENOG502ZMBJ">
    <property type="taxonomic scope" value="Bacteria"/>
</dbReference>
<name>A0A0H2VAC3_ECOL6</name>
<evidence type="ECO:0000313" key="2">
    <source>
        <dbReference type="Proteomes" id="UP000001410"/>
    </source>
</evidence>
<proteinExistence type="predicted"/>